<keyword evidence="1" id="KW-0472">Membrane</keyword>
<protein>
    <recommendedName>
        <fullName evidence="2">DUF7345 domain-containing protein</fullName>
    </recommendedName>
</protein>
<comment type="caution">
    <text evidence="3">The sequence shown here is derived from an EMBL/GenBank/DDBJ whole genome shotgun (WGS) entry which is preliminary data.</text>
</comment>
<evidence type="ECO:0000259" key="2">
    <source>
        <dbReference type="Pfam" id="PF24036"/>
    </source>
</evidence>
<evidence type="ECO:0000256" key="1">
    <source>
        <dbReference type="SAM" id="Phobius"/>
    </source>
</evidence>
<proteinExistence type="predicted"/>
<dbReference type="AlphaFoldDB" id="A0A643JWX5"/>
<organism evidence="3">
    <name type="scientific">Haloferax sp. CBA1149</name>
    <dbReference type="NCBI Taxonomy" id="2650753"/>
    <lineage>
        <taxon>Archaea</taxon>
        <taxon>Methanobacteriati</taxon>
        <taxon>Methanobacteriota</taxon>
        <taxon>Stenosarchaea group</taxon>
        <taxon>Halobacteria</taxon>
        <taxon>Halobacteriales</taxon>
        <taxon>Haloferacaceae</taxon>
        <taxon>Haloferax</taxon>
    </lineage>
</organism>
<keyword evidence="1" id="KW-0812">Transmembrane</keyword>
<sequence length="258" mass="27036">MSPDGRTRTICLLVAGLVVATALTGSVTALSSSTGTGQHDAVDSRTGLSSTVVSNDTSAFVVALSPNGSARVTLRLTYDLTAEEERAGFERLEANASEFATSYATRLKPLAARASNETGREMAIRDQTAQFSELGSTGVVELSVTWTNVATHRDGRIVLAEPFDTGFNPDRPFVVRAPEGYELASASPSPNVRSPSEVAWNTSEQLDGVSVAFETTESGEDQSTGTTTSSTEMPVGAAPVLAVLGVMGLFAVRGRRRG</sequence>
<reference evidence="3" key="1">
    <citation type="submission" date="2019-09" db="EMBL/GenBank/DDBJ databases">
        <title>Genomic analysis of Haloferax sp. CBA1149.</title>
        <authorList>
            <person name="Roh S.W."/>
        </authorList>
    </citation>
    <scope>NUCLEOTIDE SEQUENCE</scope>
    <source>
        <strain evidence="3">CBA1149</strain>
    </source>
</reference>
<dbReference type="Pfam" id="PF24036">
    <property type="entry name" value="DUF7345"/>
    <property type="match status" value="1"/>
</dbReference>
<dbReference type="EMBL" id="VZUS01000001">
    <property type="protein sequence ID" value="KAB1188529.1"/>
    <property type="molecule type" value="Genomic_DNA"/>
</dbReference>
<keyword evidence="1" id="KW-1133">Transmembrane helix</keyword>
<evidence type="ECO:0000313" key="3">
    <source>
        <dbReference type="EMBL" id="KAB1188529.1"/>
    </source>
</evidence>
<name>A0A643JWX5_9EURY</name>
<dbReference type="InterPro" id="IPR055769">
    <property type="entry name" value="DUF7345"/>
</dbReference>
<feature type="transmembrane region" description="Helical" evidence="1">
    <location>
        <begin position="233"/>
        <end position="252"/>
    </location>
</feature>
<feature type="domain" description="DUF7345" evidence="2">
    <location>
        <begin position="62"/>
        <end position="181"/>
    </location>
</feature>
<dbReference type="RefSeq" id="WP_151138374.1">
    <property type="nucleotide sequence ID" value="NZ_VZUS01000001.1"/>
</dbReference>
<gene>
    <name evidence="3" type="ORF">Hfx1149_10980</name>
</gene>
<accession>A0A643JWX5</accession>